<dbReference type="SUPFAM" id="SSF55021">
    <property type="entry name" value="ACT-like"/>
    <property type="match status" value="2"/>
</dbReference>
<protein>
    <recommendedName>
        <fullName evidence="2">ACT domain-containing protein</fullName>
    </recommendedName>
</protein>
<accession>A0A8T2S825</accession>
<proteinExistence type="predicted"/>
<evidence type="ECO:0000313" key="4">
    <source>
        <dbReference type="Proteomes" id="UP000825935"/>
    </source>
</evidence>
<dbReference type="Pfam" id="PF24914">
    <property type="entry name" value="ACR10_N"/>
    <property type="match status" value="1"/>
</dbReference>
<dbReference type="Pfam" id="PF24931">
    <property type="entry name" value="ACT_ACR9_3rd"/>
    <property type="match status" value="1"/>
</dbReference>
<dbReference type="InterPro" id="IPR056805">
    <property type="entry name" value="ACT_ACR9/10_C"/>
</dbReference>
<dbReference type="AlphaFoldDB" id="A0A8T2S825"/>
<comment type="caution">
    <text evidence="3">The sequence shown here is derived from an EMBL/GenBank/DDBJ whole genome shotgun (WGS) entry which is preliminary data.</text>
</comment>
<keyword evidence="1" id="KW-0677">Repeat</keyword>
<dbReference type="OrthoDB" id="2019824at2759"/>
<name>A0A8T2S825_CERRI</name>
<evidence type="ECO:0000259" key="2">
    <source>
        <dbReference type="PROSITE" id="PS51671"/>
    </source>
</evidence>
<dbReference type="Proteomes" id="UP000825935">
    <property type="component" value="Chromosome 21"/>
</dbReference>
<dbReference type="InterPro" id="IPR040217">
    <property type="entry name" value="ACR1-12"/>
</dbReference>
<gene>
    <name evidence="3" type="ORF">KP509_21G023000</name>
</gene>
<dbReference type="InterPro" id="IPR002912">
    <property type="entry name" value="ACT_dom"/>
</dbReference>
<dbReference type="EMBL" id="CM035426">
    <property type="protein sequence ID" value="KAH7314834.1"/>
    <property type="molecule type" value="Genomic_DNA"/>
</dbReference>
<dbReference type="InterPro" id="IPR045865">
    <property type="entry name" value="ACT-like_dom_sf"/>
</dbReference>
<dbReference type="PANTHER" id="PTHR31096">
    <property type="entry name" value="ACT DOMAIN-CONTAINING PROTEIN ACR4-RELATED"/>
    <property type="match status" value="1"/>
</dbReference>
<dbReference type="PANTHER" id="PTHR31096:SF65">
    <property type="entry name" value="ACT DOMAIN-CONTAINING PROTEIN ACR9"/>
    <property type="match status" value="1"/>
</dbReference>
<dbReference type="InterPro" id="IPR056816">
    <property type="entry name" value="ACR2/9/10_N"/>
</dbReference>
<dbReference type="EMBL" id="CM035426">
    <property type="protein sequence ID" value="KAH7314835.1"/>
    <property type="molecule type" value="Genomic_DNA"/>
</dbReference>
<sequence>MNDILDMVKQRGVPSHTSNRVTDAGALSDESVAIRLGSKTGDPNVITISCSDELGLACDFARLIFEFDLDVVRADLSTDGKWCLMLFWVISRQGPSNPIKWSQLKKRLTTACPAPPSSLIFPFNKHLDPKRNSYLLQTCSTDRGGLMNDLVQALWDLELDVHKVNALTSPDGRAVDVFYLRDCRKFLAVSERQEEICNRIQSVLGASESFCRLSIIPDNEFPESLDLRMFPTLPEELFRDDCNGLGADLLKTAPTMTEFSINIDNSLSPSHTLLQITFVPRRGILYDCTRVLRDFNIRIAYGRLSTNDKGAGDLDLFILQENGNKLVDPDKQNSLSNRLRKDMSDPIRVMIVNRGPDTQLLVAMTVENNGRSRPRILYDITLVLKMLDISIFQVDSEKISYGDRLWEVYRFLLIEKSNSSFRNDRMRNYIMERIRCILVGK</sequence>
<dbReference type="PROSITE" id="PS51671">
    <property type="entry name" value="ACT"/>
    <property type="match status" value="1"/>
</dbReference>
<evidence type="ECO:0000313" key="3">
    <source>
        <dbReference type="EMBL" id="KAH7314835.1"/>
    </source>
</evidence>
<dbReference type="Pfam" id="PF24926">
    <property type="entry name" value="ACT_ACR9_C"/>
    <property type="match status" value="1"/>
</dbReference>
<reference evidence="3" key="1">
    <citation type="submission" date="2021-08" db="EMBL/GenBank/DDBJ databases">
        <title>WGS assembly of Ceratopteris richardii.</title>
        <authorList>
            <person name="Marchant D.B."/>
            <person name="Chen G."/>
            <person name="Jenkins J."/>
            <person name="Shu S."/>
            <person name="Leebens-Mack J."/>
            <person name="Grimwood J."/>
            <person name="Schmutz J."/>
            <person name="Soltis P."/>
            <person name="Soltis D."/>
            <person name="Chen Z.-H."/>
        </authorList>
    </citation>
    <scope>NUCLEOTIDE SEQUENCE</scope>
    <source>
        <strain evidence="3">Whitten #5841</strain>
        <tissue evidence="3">Leaf</tissue>
    </source>
</reference>
<feature type="domain" description="ACT" evidence="2">
    <location>
        <begin position="135"/>
        <end position="218"/>
    </location>
</feature>
<organism evidence="3 4">
    <name type="scientific">Ceratopteris richardii</name>
    <name type="common">Triangle waterfern</name>
    <dbReference type="NCBI Taxonomy" id="49495"/>
    <lineage>
        <taxon>Eukaryota</taxon>
        <taxon>Viridiplantae</taxon>
        <taxon>Streptophyta</taxon>
        <taxon>Embryophyta</taxon>
        <taxon>Tracheophyta</taxon>
        <taxon>Polypodiopsida</taxon>
        <taxon>Polypodiidae</taxon>
        <taxon>Polypodiales</taxon>
        <taxon>Pteridineae</taxon>
        <taxon>Pteridaceae</taxon>
        <taxon>Parkerioideae</taxon>
        <taxon>Ceratopteris</taxon>
    </lineage>
</organism>
<dbReference type="OMA" id="NMLNTCI"/>
<evidence type="ECO:0000256" key="1">
    <source>
        <dbReference type="ARBA" id="ARBA00022737"/>
    </source>
</evidence>
<keyword evidence="4" id="KW-1185">Reference proteome</keyword>